<evidence type="ECO:0000313" key="1">
    <source>
        <dbReference type="EMBL" id="KAG5300001.1"/>
    </source>
</evidence>
<accession>A0A8H8D350</accession>
<dbReference type="AlphaFoldDB" id="A0A8H8D350"/>
<dbReference type="EMBL" id="JAEVHI010000002">
    <property type="protein sequence ID" value="KAG5300001.1"/>
    <property type="molecule type" value="Genomic_DNA"/>
</dbReference>
<sequence>MRVLLGMPMDEWPSGPPLRGRVVSVSAWQTLSGTTGQWRNASLSTAVRYFISLRSEQLVLRLVPRRSRNSVWSGATTVGLCESSKRQKQRVAAVSRPAGRTATSWSWITLRSLVKWARAWRNVCFWKVSCRALRS</sequence>
<dbReference type="Proteomes" id="UP000670092">
    <property type="component" value="Unassembled WGS sequence"/>
</dbReference>
<evidence type="ECO:0000313" key="2">
    <source>
        <dbReference type="Proteomes" id="UP000670092"/>
    </source>
</evidence>
<comment type="caution">
    <text evidence="1">The sequence shown here is derived from an EMBL/GenBank/DDBJ whole genome shotgun (WGS) entry which is preliminary data.</text>
</comment>
<gene>
    <name evidence="1" type="ORF">I7I52_10507</name>
</gene>
<reference evidence="1 2" key="1">
    <citation type="submission" date="2021-01" db="EMBL/GenBank/DDBJ databases">
        <title>Chromosome-level genome assembly of a human fungal pathogen reveals clustering of transcriptionally co-regulated genes.</title>
        <authorList>
            <person name="Voorhies M."/>
            <person name="Cohen S."/>
            <person name="Shea T.P."/>
            <person name="Petrus S."/>
            <person name="Munoz J.F."/>
            <person name="Poplawski S."/>
            <person name="Goldman W.E."/>
            <person name="Michael T."/>
            <person name="Cuomo C.A."/>
            <person name="Sil A."/>
            <person name="Beyhan S."/>
        </authorList>
    </citation>
    <scope>NUCLEOTIDE SEQUENCE [LARGE SCALE GENOMIC DNA]</scope>
    <source>
        <strain evidence="1 2">G184AR</strain>
    </source>
</reference>
<dbReference type="VEuPathDB" id="FungiDB:I7I52_10507"/>
<proteinExistence type="predicted"/>
<protein>
    <submittedName>
        <fullName evidence="1">Uncharacterized protein</fullName>
    </submittedName>
</protein>
<name>A0A8H8D350_AJECA</name>
<organism evidence="1 2">
    <name type="scientific">Ajellomyces capsulatus</name>
    <name type="common">Darling's disease fungus</name>
    <name type="synonym">Histoplasma capsulatum</name>
    <dbReference type="NCBI Taxonomy" id="5037"/>
    <lineage>
        <taxon>Eukaryota</taxon>
        <taxon>Fungi</taxon>
        <taxon>Dikarya</taxon>
        <taxon>Ascomycota</taxon>
        <taxon>Pezizomycotina</taxon>
        <taxon>Eurotiomycetes</taxon>
        <taxon>Eurotiomycetidae</taxon>
        <taxon>Onygenales</taxon>
        <taxon>Ajellomycetaceae</taxon>
        <taxon>Histoplasma</taxon>
    </lineage>
</organism>